<keyword evidence="3 8" id="KW-1134">Transmembrane beta strand</keyword>
<evidence type="ECO:0000313" key="13">
    <source>
        <dbReference type="EMBL" id="APL96125.1"/>
    </source>
</evidence>
<protein>
    <submittedName>
        <fullName evidence="13">TonB-dependent receptor</fullName>
    </submittedName>
</protein>
<evidence type="ECO:0000256" key="3">
    <source>
        <dbReference type="ARBA" id="ARBA00022452"/>
    </source>
</evidence>
<feature type="chain" id="PRO_5009860267" evidence="10">
    <location>
        <begin position="30"/>
        <end position="941"/>
    </location>
</feature>
<dbReference type="PANTHER" id="PTHR47234">
    <property type="match status" value="1"/>
</dbReference>
<evidence type="ECO:0000259" key="11">
    <source>
        <dbReference type="Pfam" id="PF00593"/>
    </source>
</evidence>
<proteinExistence type="inferred from homology"/>
<dbReference type="InterPro" id="IPR039426">
    <property type="entry name" value="TonB-dep_rcpt-like"/>
</dbReference>
<dbReference type="Gene3D" id="2.40.170.20">
    <property type="entry name" value="TonB-dependent receptor, beta-barrel domain"/>
    <property type="match status" value="1"/>
</dbReference>
<keyword evidence="6 8" id="KW-0472">Membrane</keyword>
<dbReference type="SUPFAM" id="SSF56935">
    <property type="entry name" value="Porins"/>
    <property type="match status" value="1"/>
</dbReference>
<dbReference type="Pfam" id="PF00593">
    <property type="entry name" value="TonB_dep_Rec_b-barrel"/>
    <property type="match status" value="1"/>
</dbReference>
<comment type="similarity">
    <text evidence="8 9">Belongs to the TonB-dependent receptor family.</text>
</comment>
<evidence type="ECO:0000256" key="4">
    <source>
        <dbReference type="ARBA" id="ARBA00022692"/>
    </source>
</evidence>
<evidence type="ECO:0000256" key="8">
    <source>
        <dbReference type="PROSITE-ProRule" id="PRU01360"/>
    </source>
</evidence>
<comment type="subcellular location">
    <subcellularLocation>
        <location evidence="1 8">Cell outer membrane</location>
        <topology evidence="1 8">Multi-pass membrane protein</topology>
    </subcellularLocation>
</comment>
<name>A0A1L5BTE1_SPHIB</name>
<dbReference type="CDD" id="cd01347">
    <property type="entry name" value="ligand_gated_channel"/>
    <property type="match status" value="1"/>
</dbReference>
<evidence type="ECO:0000256" key="10">
    <source>
        <dbReference type="SAM" id="SignalP"/>
    </source>
</evidence>
<feature type="signal peptide" evidence="10">
    <location>
        <begin position="1"/>
        <end position="29"/>
    </location>
</feature>
<keyword evidence="10" id="KW-0732">Signal</keyword>
<dbReference type="KEGG" id="sinb:SIDU_17275"/>
<dbReference type="Proteomes" id="UP000004550">
    <property type="component" value="Chromosome"/>
</dbReference>
<evidence type="ECO:0000256" key="5">
    <source>
        <dbReference type="ARBA" id="ARBA00023077"/>
    </source>
</evidence>
<dbReference type="InterPro" id="IPR000531">
    <property type="entry name" value="Beta-barrel_TonB"/>
</dbReference>
<feature type="domain" description="TonB-dependent receptor plug" evidence="12">
    <location>
        <begin position="62"/>
        <end position="170"/>
    </location>
</feature>
<dbReference type="GO" id="GO:0009279">
    <property type="term" value="C:cell outer membrane"/>
    <property type="evidence" value="ECO:0007669"/>
    <property type="project" value="UniProtKB-SubCell"/>
</dbReference>
<sequence length="941" mass="101460">MRPWRLLSTSSLVPLAATGSLALVTAAQAQGAPAQGAPAQAAAQPTASDIVVTGTRISGFTAPTPVTAISQAQLQEKAVHTVSELLQDIPQLRINQNVGKSSEPVGASTADLRGLGPQRTLVLLDGRRLPLTDPAGTIDTNVIPTALISNVEIVTGGASAAYGSDAVAGVVNFTLERNLEGFRGDLSYAQTKYDDFHRPAVSLAYGHGFMDDRLHVEAAFDYLRNSGQTSQASRPWGSHRTALLTNPNYTATNGQPRLIIADNSTFSQMTPGGVLGRTSGLALARLLGFPTGTGVQFGPNGQPVPFNYGTNVGGTYMTGGDGGSFEDGGNLLPILKRYTGYGRIDFDLTQDIKLFGDYLQSRTETRSDLTANYDNGTLTINADNAYLPAALRSAMAAANMRSFALGRQQLEDGTAFFSTRTTMRRGVIGVEGKVGGWSWDVSGQIGSTHYRQDSTNNRIQTRFFNAVDAVINPATGQPVCRVTLQNPGSSNPDISGCVPVNLFGAGAINQAAQAYYLGNSWQSSVQREKVFYLNLKGSPFTTWAGDVSLAAGAEYRTEQTVLTSDPDSAAARWRSINAQPFSGKYNVKEVYGEVVVPLARDMAFAKNLELNGAVRYTDYSTSGGVATWKVGLNYAPVSDIRFRGTISRDIRAPNNYELFSRGNQVISQLVDRPSNVSGQVLQVTSGNPDLKPEKADTRAIGAVFQPGWLPGFRMSVDYYSIKIKDAISTVSGQNIVDFCFNGQTVYCASVVRDASGRLTRVNVVPFNAQSQKTSGIDFEAMYRFPLRTFGEGTMTFRVLANYVAELKTIANGVTNDYVGLAGVSPPPLGVPQWRFNAEARYQIGRAKLGVTYSFIDGGKYDTRFNVTTLDLDNNNIPSRGYVDLDASYKLTENFDIYGRIDNLFNVAPPIAPNAIVQPQIANSPFYDTRGMFWTLGVRARF</sequence>
<keyword evidence="5 9" id="KW-0798">TonB box</keyword>
<evidence type="ECO:0000256" key="7">
    <source>
        <dbReference type="ARBA" id="ARBA00023237"/>
    </source>
</evidence>
<dbReference type="AlphaFoldDB" id="A0A1L5BTE1"/>
<dbReference type="Gene3D" id="2.170.130.10">
    <property type="entry name" value="TonB-dependent receptor, plug domain"/>
    <property type="match status" value="1"/>
</dbReference>
<keyword evidence="4 8" id="KW-0812">Transmembrane</keyword>
<keyword evidence="2 8" id="KW-0813">Transport</keyword>
<accession>A0A1L5BTE1</accession>
<dbReference type="Pfam" id="PF07715">
    <property type="entry name" value="Plug"/>
    <property type="match status" value="1"/>
</dbReference>
<dbReference type="InterPro" id="IPR037066">
    <property type="entry name" value="Plug_dom_sf"/>
</dbReference>
<dbReference type="InterPro" id="IPR012910">
    <property type="entry name" value="Plug_dom"/>
</dbReference>
<reference evidence="13 14" key="1">
    <citation type="journal article" date="2012" name="J. Bacteriol.">
        <title>Genome sequence of Sphingobium indicum B90A, a hexachlorocyclohexane-degrading bacterium.</title>
        <authorList>
            <person name="Anand S."/>
            <person name="Sangwan N."/>
            <person name="Lata P."/>
            <person name="Kaur J."/>
            <person name="Dua A."/>
            <person name="Singh A.K."/>
            <person name="Verma M."/>
            <person name="Kaur J."/>
            <person name="Khurana J.P."/>
            <person name="Khurana P."/>
            <person name="Mathur S."/>
            <person name="Lal R."/>
        </authorList>
    </citation>
    <scope>NUCLEOTIDE SEQUENCE [LARGE SCALE GENOMIC DNA]</scope>
    <source>
        <strain evidence="14">DSM 16412 / CCM 7286 / MTCC 6364 / B90A</strain>
    </source>
</reference>
<dbReference type="PANTHER" id="PTHR47234:SF3">
    <property type="entry name" value="SECRETIN_TONB SHORT N-TERMINAL DOMAIN-CONTAINING PROTEIN"/>
    <property type="match status" value="1"/>
</dbReference>
<dbReference type="EMBL" id="CP013070">
    <property type="protein sequence ID" value="APL96125.1"/>
    <property type="molecule type" value="Genomic_DNA"/>
</dbReference>
<dbReference type="InterPro" id="IPR036942">
    <property type="entry name" value="Beta-barrel_TonB_sf"/>
</dbReference>
<gene>
    <name evidence="13" type="ORF">SIDU_17275</name>
</gene>
<keyword evidence="7 8" id="KW-0998">Cell outer membrane</keyword>
<evidence type="ECO:0000256" key="1">
    <source>
        <dbReference type="ARBA" id="ARBA00004571"/>
    </source>
</evidence>
<evidence type="ECO:0000256" key="6">
    <source>
        <dbReference type="ARBA" id="ARBA00023136"/>
    </source>
</evidence>
<feature type="domain" description="TonB-dependent receptor-like beta-barrel" evidence="11">
    <location>
        <begin position="456"/>
        <end position="903"/>
    </location>
</feature>
<dbReference type="PROSITE" id="PS52016">
    <property type="entry name" value="TONB_DEPENDENT_REC_3"/>
    <property type="match status" value="1"/>
</dbReference>
<keyword evidence="13" id="KW-0675">Receptor</keyword>
<evidence type="ECO:0000259" key="12">
    <source>
        <dbReference type="Pfam" id="PF07715"/>
    </source>
</evidence>
<evidence type="ECO:0000256" key="2">
    <source>
        <dbReference type="ARBA" id="ARBA00022448"/>
    </source>
</evidence>
<evidence type="ECO:0000313" key="14">
    <source>
        <dbReference type="Proteomes" id="UP000004550"/>
    </source>
</evidence>
<organism evidence="13 14">
    <name type="scientific">Sphingobium indicum (strain DSM 16412 / CCM 7286 / MTCC 6364 / B90A)</name>
    <dbReference type="NCBI Taxonomy" id="861109"/>
    <lineage>
        <taxon>Bacteria</taxon>
        <taxon>Pseudomonadati</taxon>
        <taxon>Pseudomonadota</taxon>
        <taxon>Alphaproteobacteria</taxon>
        <taxon>Sphingomonadales</taxon>
        <taxon>Sphingomonadaceae</taxon>
        <taxon>Sphingobium</taxon>
    </lineage>
</organism>
<evidence type="ECO:0000256" key="9">
    <source>
        <dbReference type="RuleBase" id="RU003357"/>
    </source>
</evidence>